<sequence>MKDFVLSARAESQADRSSIHKALSAGRFADKVVFIALFVRHLTRGQGRGAGRGPRDARAAAAIVGETAQVTAADRDKLLSFTKVKDITYTVKKLKWDWVDHMIRRKKKKWIKEVTVWCPRDSKRRKGRKKVRWEDDIKKVAGIIWQRNAENNKIGKTLWEACAKGQADNVTDVEE</sequence>
<dbReference type="AlphaFoldDB" id="A0A4C1ZBB6"/>
<dbReference type="EMBL" id="BGZK01001691">
    <property type="protein sequence ID" value="GBP84642.1"/>
    <property type="molecule type" value="Genomic_DNA"/>
</dbReference>
<proteinExistence type="predicted"/>
<evidence type="ECO:0000313" key="1">
    <source>
        <dbReference type="EMBL" id="GBP84642.1"/>
    </source>
</evidence>
<accession>A0A4C1ZBB6</accession>
<gene>
    <name evidence="1" type="ORF">EVAR_65568_1</name>
</gene>
<comment type="caution">
    <text evidence="1">The sequence shown here is derived from an EMBL/GenBank/DDBJ whole genome shotgun (WGS) entry which is preliminary data.</text>
</comment>
<dbReference type="OrthoDB" id="407509at2759"/>
<dbReference type="Proteomes" id="UP000299102">
    <property type="component" value="Unassembled WGS sequence"/>
</dbReference>
<organism evidence="1 2">
    <name type="scientific">Eumeta variegata</name>
    <name type="common">Bagworm moth</name>
    <name type="synonym">Eumeta japonica</name>
    <dbReference type="NCBI Taxonomy" id="151549"/>
    <lineage>
        <taxon>Eukaryota</taxon>
        <taxon>Metazoa</taxon>
        <taxon>Ecdysozoa</taxon>
        <taxon>Arthropoda</taxon>
        <taxon>Hexapoda</taxon>
        <taxon>Insecta</taxon>
        <taxon>Pterygota</taxon>
        <taxon>Neoptera</taxon>
        <taxon>Endopterygota</taxon>
        <taxon>Lepidoptera</taxon>
        <taxon>Glossata</taxon>
        <taxon>Ditrysia</taxon>
        <taxon>Tineoidea</taxon>
        <taxon>Psychidae</taxon>
        <taxon>Oiketicinae</taxon>
        <taxon>Eumeta</taxon>
    </lineage>
</organism>
<evidence type="ECO:0000313" key="2">
    <source>
        <dbReference type="Proteomes" id="UP000299102"/>
    </source>
</evidence>
<evidence type="ECO:0008006" key="3">
    <source>
        <dbReference type="Google" id="ProtNLM"/>
    </source>
</evidence>
<reference evidence="1 2" key="1">
    <citation type="journal article" date="2019" name="Commun. Biol.">
        <title>The bagworm genome reveals a unique fibroin gene that provides high tensile strength.</title>
        <authorList>
            <person name="Kono N."/>
            <person name="Nakamura H."/>
            <person name="Ohtoshi R."/>
            <person name="Tomita M."/>
            <person name="Numata K."/>
            <person name="Arakawa K."/>
        </authorList>
    </citation>
    <scope>NUCLEOTIDE SEQUENCE [LARGE SCALE GENOMIC DNA]</scope>
</reference>
<protein>
    <recommendedName>
        <fullName evidence="3">Endonuclease-reverse transcriptase</fullName>
    </recommendedName>
</protein>
<name>A0A4C1ZBB6_EUMVA</name>
<keyword evidence="2" id="KW-1185">Reference proteome</keyword>